<keyword evidence="5" id="KW-1185">Reference proteome</keyword>
<evidence type="ECO:0000313" key="4">
    <source>
        <dbReference type="EMBL" id="KAK1850914.1"/>
    </source>
</evidence>
<dbReference type="NCBIfam" id="TIGR00756">
    <property type="entry name" value="PPR"/>
    <property type="match status" value="1"/>
</dbReference>
<comment type="caution">
    <text evidence="4">The sequence shown here is derived from an EMBL/GenBank/DDBJ whole genome shotgun (WGS) entry which is preliminary data.</text>
</comment>
<dbReference type="InterPro" id="IPR011990">
    <property type="entry name" value="TPR-like_helical_dom_sf"/>
</dbReference>
<feature type="repeat" description="PPR" evidence="2">
    <location>
        <begin position="643"/>
        <end position="677"/>
    </location>
</feature>
<feature type="repeat" description="PPR" evidence="2">
    <location>
        <begin position="678"/>
        <end position="712"/>
    </location>
</feature>
<dbReference type="Proteomes" id="UP001243330">
    <property type="component" value="Unassembled WGS sequence"/>
</dbReference>
<proteinExistence type="predicted"/>
<dbReference type="EMBL" id="JAQOWY010000108">
    <property type="protein sequence ID" value="KAK1850914.1"/>
    <property type="molecule type" value="Genomic_DNA"/>
</dbReference>
<evidence type="ECO:0000313" key="5">
    <source>
        <dbReference type="Proteomes" id="UP001243330"/>
    </source>
</evidence>
<dbReference type="Gene3D" id="1.25.40.10">
    <property type="entry name" value="Tetratricopeptide repeat domain"/>
    <property type="match status" value="2"/>
</dbReference>
<dbReference type="Pfam" id="PF13041">
    <property type="entry name" value="PPR_2"/>
    <property type="match status" value="2"/>
</dbReference>
<dbReference type="InterPro" id="IPR002885">
    <property type="entry name" value="PPR_rpt"/>
</dbReference>
<accession>A0AAD9AP23</accession>
<reference evidence="4" key="1">
    <citation type="submission" date="2023-01" db="EMBL/GenBank/DDBJ databases">
        <title>Colletotrichum chrysophilum M932 genome sequence.</title>
        <authorList>
            <person name="Baroncelli R."/>
        </authorList>
    </citation>
    <scope>NUCLEOTIDE SEQUENCE</scope>
    <source>
        <strain evidence="4">M932</strain>
    </source>
</reference>
<feature type="repeat" description="PPR" evidence="2">
    <location>
        <begin position="374"/>
        <end position="408"/>
    </location>
</feature>
<gene>
    <name evidence="4" type="ORF">CCHR01_06481</name>
</gene>
<evidence type="ECO:0000256" key="3">
    <source>
        <dbReference type="SAM" id="MobiDB-lite"/>
    </source>
</evidence>
<dbReference type="AlphaFoldDB" id="A0AAD9AP23"/>
<organism evidence="4 5">
    <name type="scientific">Colletotrichum chrysophilum</name>
    <dbReference type="NCBI Taxonomy" id="1836956"/>
    <lineage>
        <taxon>Eukaryota</taxon>
        <taxon>Fungi</taxon>
        <taxon>Dikarya</taxon>
        <taxon>Ascomycota</taxon>
        <taxon>Pezizomycotina</taxon>
        <taxon>Sordariomycetes</taxon>
        <taxon>Hypocreomycetidae</taxon>
        <taxon>Glomerellales</taxon>
        <taxon>Glomerellaceae</taxon>
        <taxon>Colletotrichum</taxon>
        <taxon>Colletotrichum gloeosporioides species complex</taxon>
    </lineage>
</organism>
<evidence type="ECO:0000256" key="1">
    <source>
        <dbReference type="ARBA" id="ARBA00022737"/>
    </source>
</evidence>
<dbReference type="PANTHER" id="PTHR47941">
    <property type="entry name" value="PENTATRICOPEPTIDE REPEAT-CONTAINING PROTEIN 3, MITOCHONDRIAL"/>
    <property type="match status" value="1"/>
</dbReference>
<evidence type="ECO:0000256" key="2">
    <source>
        <dbReference type="PROSITE-ProRule" id="PRU00708"/>
    </source>
</evidence>
<feature type="region of interest" description="Disordered" evidence="3">
    <location>
        <begin position="53"/>
        <end position="84"/>
    </location>
</feature>
<protein>
    <submittedName>
        <fullName evidence="4">Pentatricopeptide repeat protein</fullName>
    </submittedName>
</protein>
<name>A0AAD9AP23_9PEZI</name>
<feature type="compositionally biased region" description="Polar residues" evidence="3">
    <location>
        <begin position="70"/>
        <end position="83"/>
    </location>
</feature>
<dbReference type="PROSITE" id="PS51375">
    <property type="entry name" value="PPR"/>
    <property type="match status" value="3"/>
</dbReference>
<keyword evidence="1" id="KW-0677">Repeat</keyword>
<sequence length="815" mass="91989">MLRAIICKPCLQRYKQLGLRPFTTCRGYLLPQDAAREGDKFIQFINKKTEAARKGKLQHTTTAPPIEQQELGTQEPTVPTASSPPHMVKLWVHESKHNKIDQAIRWSYLHHVLDKDQALAWEEWKHGFSNIIECLAGHATSNPPARLLEGEAFESAINDWSSWDNREREELFNTVILSALWFCPGRAVDVLQTLTQDWQPPAYAMVDVIHFLAMWQIELRGDELQTHAAALCDFVMGHEFLVRRRDNGRFENMRFRQNTIHNLMRYVDPARIHALYEVLSKQEHPLHLNTLFKFAHRLSSAPVYKQASLEIAIRAMQAEGKEKGKGQANGDLQGSAWRSLCTSILSLNPGDVAHGEFSAADAFSVLLEHGFVPNMINYTAMIRNLCSSGATDKAWKVYEAMKGSGIEPDSVLLSTLLDGAKMENLSGVINKIVEEAIRLKAVDTVFMNDLLYSILHFSELEANEKRKLGRAGVVPAFGPMLYYYSKAFNLAPLQALIPMNLSMHVQQYGNNLPPERQLARQVFPGLDAATSAVRKKMDPTASTLGIMFIAFVKNLAQPIKLISLYAYLRQLIINRHPMAVQHVKEKGTFMYDVILKALMGHKHMQRPALDIVGDMLHDTLAEREASEKETNASQETQIHPPPSIYTWNILLAGFLFNRDKETGGRIRTMMMQKGVEPNEVTWNTLISGYAGLQDVGKTVQSLKGLERAGYEASDFTIRGFSRLVNKERAFHHMEKGLDLAKVKENAATMTSLEQAAPDNIGSSAWRVNLDDRPPNTPRHPVRIVKVKYGNQLFRKIERPGPVSEKANKQGMIRFV</sequence>